<evidence type="ECO:0000313" key="3">
    <source>
        <dbReference type="Proteomes" id="UP001161017"/>
    </source>
</evidence>
<reference evidence="2" key="1">
    <citation type="journal article" date="2023" name="Genome Biol. Evol.">
        <title>First Whole Genome Sequence and Flow Cytometry Genome Size Data for the Lichen-Forming Fungus Ramalina farinacea (Ascomycota).</title>
        <authorList>
            <person name="Llewellyn T."/>
            <person name="Mian S."/>
            <person name="Hill R."/>
            <person name="Leitch I.J."/>
            <person name="Gaya E."/>
        </authorList>
    </citation>
    <scope>NUCLEOTIDE SEQUENCE</scope>
    <source>
        <strain evidence="2">LIQ254RAFAR</strain>
    </source>
</reference>
<dbReference type="Gene3D" id="1.10.720.30">
    <property type="entry name" value="SAP domain"/>
    <property type="match status" value="1"/>
</dbReference>
<evidence type="ECO:0000313" key="2">
    <source>
        <dbReference type="EMBL" id="MDI1488737.1"/>
    </source>
</evidence>
<evidence type="ECO:0000259" key="1">
    <source>
        <dbReference type="PROSITE" id="PS50800"/>
    </source>
</evidence>
<protein>
    <recommendedName>
        <fullName evidence="1">SAP domain-containing protein</fullName>
    </recommendedName>
</protein>
<dbReference type="EMBL" id="JAPUFD010000008">
    <property type="protein sequence ID" value="MDI1488737.1"/>
    <property type="molecule type" value="Genomic_DNA"/>
</dbReference>
<dbReference type="SUPFAM" id="SSF68906">
    <property type="entry name" value="SAP domain"/>
    <property type="match status" value="1"/>
</dbReference>
<feature type="domain" description="SAP" evidence="1">
    <location>
        <begin position="4"/>
        <end position="38"/>
    </location>
</feature>
<keyword evidence="3" id="KW-1185">Reference proteome</keyword>
<gene>
    <name evidence="2" type="ORF">OHK93_008013</name>
</gene>
<comment type="caution">
    <text evidence="2">The sequence shown here is derived from an EMBL/GenBank/DDBJ whole genome shotgun (WGS) entry which is preliminary data.</text>
</comment>
<dbReference type="InterPro" id="IPR036361">
    <property type="entry name" value="SAP_dom_sf"/>
</dbReference>
<dbReference type="Pfam" id="PF02037">
    <property type="entry name" value="SAP"/>
    <property type="match status" value="1"/>
</dbReference>
<dbReference type="PROSITE" id="PS50800">
    <property type="entry name" value="SAP"/>
    <property type="match status" value="1"/>
</dbReference>
<proteinExistence type="predicted"/>
<dbReference type="InterPro" id="IPR003034">
    <property type="entry name" value="SAP_dom"/>
</dbReference>
<dbReference type="AlphaFoldDB" id="A0AA43QMU1"/>
<name>A0AA43QMU1_9LECA</name>
<dbReference type="Proteomes" id="UP001161017">
    <property type="component" value="Unassembled WGS sequence"/>
</dbReference>
<accession>A0AA43QMU1</accession>
<organism evidence="2 3">
    <name type="scientific">Ramalina farinacea</name>
    <dbReference type="NCBI Taxonomy" id="258253"/>
    <lineage>
        <taxon>Eukaryota</taxon>
        <taxon>Fungi</taxon>
        <taxon>Dikarya</taxon>
        <taxon>Ascomycota</taxon>
        <taxon>Pezizomycotina</taxon>
        <taxon>Lecanoromycetes</taxon>
        <taxon>OSLEUM clade</taxon>
        <taxon>Lecanoromycetidae</taxon>
        <taxon>Lecanorales</taxon>
        <taxon>Lecanorineae</taxon>
        <taxon>Ramalinaceae</taxon>
        <taxon>Ramalina</taxon>
    </lineage>
</organism>
<sequence>MYPYRTYLVRDLKRILRLRGLRVCGKKAELVARLEQNDEDHPFPFSKLPPEIRNMIYNLSSQNIYGHKKSHKAVYAYDLLNGPNIAPRRRQQMAFNNTDITLFHSDYYGTPFLNTILVDLATYIHTLRDWLFGNGADAPVFKFEQTIEYIDANPIKTLSYVQRWHRESDPVFLETPATLIASSQTAHYLAKRPSIFPHSILPSETP</sequence>